<feature type="transmembrane region" description="Helical" evidence="8">
    <location>
        <begin position="313"/>
        <end position="334"/>
    </location>
</feature>
<comment type="caution">
    <text evidence="11">The sequence shown here is derived from an EMBL/GenBank/DDBJ whole genome shotgun (WGS) entry which is preliminary data.</text>
</comment>
<dbReference type="AlphaFoldDB" id="A0A1G1WC79"/>
<dbReference type="Proteomes" id="UP000178162">
    <property type="component" value="Unassembled WGS sequence"/>
</dbReference>
<dbReference type="SUPFAM" id="SSF53448">
    <property type="entry name" value="Nucleotide-diphospho-sugar transferases"/>
    <property type="match status" value="1"/>
</dbReference>
<feature type="domain" description="GtrA/DPMS transmembrane" evidence="10">
    <location>
        <begin position="244"/>
        <end position="362"/>
    </location>
</feature>
<comment type="similarity">
    <text evidence="2">Belongs to the glycosyltransferase 2 family.</text>
</comment>
<keyword evidence="7 8" id="KW-0472">Membrane</keyword>
<evidence type="ECO:0000256" key="3">
    <source>
        <dbReference type="ARBA" id="ARBA00022676"/>
    </source>
</evidence>
<evidence type="ECO:0000259" key="9">
    <source>
        <dbReference type="Pfam" id="PF00535"/>
    </source>
</evidence>
<keyword evidence="6 8" id="KW-1133">Transmembrane helix</keyword>
<evidence type="ECO:0000256" key="7">
    <source>
        <dbReference type="ARBA" id="ARBA00023136"/>
    </source>
</evidence>
<dbReference type="Pfam" id="PF00535">
    <property type="entry name" value="Glycos_transf_2"/>
    <property type="match status" value="1"/>
</dbReference>
<accession>A0A1G1WC79</accession>
<keyword evidence="3 11" id="KW-0328">Glycosyltransferase</keyword>
<dbReference type="Pfam" id="PF04138">
    <property type="entry name" value="GtrA_DPMS_TM"/>
    <property type="match status" value="1"/>
</dbReference>
<evidence type="ECO:0000256" key="6">
    <source>
        <dbReference type="ARBA" id="ARBA00022989"/>
    </source>
</evidence>
<sequence>MKIVVIIPTYNEKENISRLILALEEQFKKISHEMHILVVDDSSPDGTGEIVREYSRKNQNVHLLSGQKQGLGAAYVRGMRYAIEKLGSDAVIEMDADFQHKPEDVPRLVTALDEGSDFVIGSRYIPGGKIPKWSFSRRLLSSGGNIMSRAATGMFKIHDTTAGFRAIRTDLINKISLENIKVQGYSFQINLLYQAFLNKAKIKEIPVEFLERKEGETKIGKGDVLEALIFVWAIRLERSETFIKFAVVGASGVVVNLGVFYVLFRIFGVSDIIASPLAIETSIISNFLLNNFWTFGERQTETKFHVKGLKFNLVSFVALGVSWTTFIALTRLLNLRPEELAQFIGIIPATFVNYFLNSYWTFKETNKEPVLAGK</sequence>
<reference evidence="11 12" key="1">
    <citation type="journal article" date="2016" name="Nat. Commun.">
        <title>Thousands of microbial genomes shed light on interconnected biogeochemical processes in an aquifer system.</title>
        <authorList>
            <person name="Anantharaman K."/>
            <person name="Brown C.T."/>
            <person name="Hug L.A."/>
            <person name="Sharon I."/>
            <person name="Castelle C.J."/>
            <person name="Probst A.J."/>
            <person name="Thomas B.C."/>
            <person name="Singh A."/>
            <person name="Wilkins M.J."/>
            <person name="Karaoz U."/>
            <person name="Brodie E.L."/>
            <person name="Williams K.H."/>
            <person name="Hubbard S.S."/>
            <person name="Banfield J.F."/>
        </authorList>
    </citation>
    <scope>NUCLEOTIDE SEQUENCE [LARGE SCALE GENOMIC DNA]</scope>
</reference>
<evidence type="ECO:0000256" key="5">
    <source>
        <dbReference type="ARBA" id="ARBA00022692"/>
    </source>
</evidence>
<evidence type="ECO:0000256" key="1">
    <source>
        <dbReference type="ARBA" id="ARBA00004141"/>
    </source>
</evidence>
<dbReference type="GO" id="GO:0009247">
    <property type="term" value="P:glycolipid biosynthetic process"/>
    <property type="evidence" value="ECO:0007669"/>
    <property type="project" value="TreeGrafter"/>
</dbReference>
<dbReference type="STRING" id="1802595.A2134_02370"/>
<evidence type="ECO:0000256" key="8">
    <source>
        <dbReference type="SAM" id="Phobius"/>
    </source>
</evidence>
<dbReference type="GO" id="GO:0016020">
    <property type="term" value="C:membrane"/>
    <property type="evidence" value="ECO:0007669"/>
    <property type="project" value="UniProtKB-SubCell"/>
</dbReference>
<name>A0A1G1WC79_9BACT</name>
<comment type="subcellular location">
    <subcellularLocation>
        <location evidence="1">Membrane</location>
        <topology evidence="1">Multi-pass membrane protein</topology>
    </subcellularLocation>
</comment>
<dbReference type="InterPro" id="IPR029044">
    <property type="entry name" value="Nucleotide-diphossugar_trans"/>
</dbReference>
<dbReference type="Gene3D" id="3.90.550.10">
    <property type="entry name" value="Spore Coat Polysaccharide Biosynthesis Protein SpsA, Chain A"/>
    <property type="match status" value="1"/>
</dbReference>
<keyword evidence="5 8" id="KW-0812">Transmembrane</keyword>
<dbReference type="EMBL" id="MHCR01000028">
    <property type="protein sequence ID" value="OGY24917.1"/>
    <property type="molecule type" value="Genomic_DNA"/>
</dbReference>
<dbReference type="PANTHER" id="PTHR43398:SF1">
    <property type="entry name" value="DOLICHOL-PHOSPHATE MANNOSYLTRANSFERASE SUBUNIT 1"/>
    <property type="match status" value="1"/>
</dbReference>
<dbReference type="CDD" id="cd06442">
    <property type="entry name" value="DPM1_like"/>
    <property type="match status" value="1"/>
</dbReference>
<evidence type="ECO:0000313" key="11">
    <source>
        <dbReference type="EMBL" id="OGY24917.1"/>
    </source>
</evidence>
<dbReference type="GO" id="GO:0000271">
    <property type="term" value="P:polysaccharide biosynthetic process"/>
    <property type="evidence" value="ECO:0007669"/>
    <property type="project" value="InterPro"/>
</dbReference>
<evidence type="ECO:0000256" key="2">
    <source>
        <dbReference type="ARBA" id="ARBA00006739"/>
    </source>
</evidence>
<proteinExistence type="inferred from homology"/>
<evidence type="ECO:0000313" key="12">
    <source>
        <dbReference type="Proteomes" id="UP000178162"/>
    </source>
</evidence>
<feature type="transmembrane region" description="Helical" evidence="8">
    <location>
        <begin position="245"/>
        <end position="267"/>
    </location>
</feature>
<protein>
    <submittedName>
        <fullName evidence="11">Dolichyl-phosphate beta-D-mannosyltransferase</fullName>
    </submittedName>
</protein>
<feature type="transmembrane region" description="Helical" evidence="8">
    <location>
        <begin position="340"/>
        <end position="360"/>
    </location>
</feature>
<evidence type="ECO:0000259" key="10">
    <source>
        <dbReference type="Pfam" id="PF04138"/>
    </source>
</evidence>
<dbReference type="GO" id="GO:0004582">
    <property type="term" value="F:dolichyl-phosphate beta-D-mannosyltransferase activity"/>
    <property type="evidence" value="ECO:0007669"/>
    <property type="project" value="InterPro"/>
</dbReference>
<dbReference type="PANTHER" id="PTHR43398">
    <property type="entry name" value="DOLICHOL-PHOSPHATE MANNOSYLTRANSFERASE SUBUNIT 1"/>
    <property type="match status" value="1"/>
</dbReference>
<dbReference type="FunFam" id="3.90.550.10:FF:000122">
    <property type="entry name" value="Dolichol-phosphate mannosyltransferase subunit 1"/>
    <property type="match status" value="1"/>
</dbReference>
<organism evidence="11 12">
    <name type="scientific">Candidatus Woykebacteria bacterium RBG_16_39_9b</name>
    <dbReference type="NCBI Taxonomy" id="1802595"/>
    <lineage>
        <taxon>Bacteria</taxon>
        <taxon>Candidatus Woykeibacteriota</taxon>
    </lineage>
</organism>
<dbReference type="InterPro" id="IPR001173">
    <property type="entry name" value="Glyco_trans_2-like"/>
</dbReference>
<feature type="domain" description="Glycosyltransferase 2-like" evidence="9">
    <location>
        <begin position="5"/>
        <end position="175"/>
    </location>
</feature>
<dbReference type="InterPro" id="IPR039528">
    <property type="entry name" value="DPM1-like"/>
</dbReference>
<dbReference type="InterPro" id="IPR007267">
    <property type="entry name" value="GtrA_DPMS_TM"/>
</dbReference>
<evidence type="ECO:0000256" key="4">
    <source>
        <dbReference type="ARBA" id="ARBA00022679"/>
    </source>
</evidence>
<gene>
    <name evidence="11" type="ORF">A2134_02370</name>
</gene>
<feature type="transmembrane region" description="Helical" evidence="8">
    <location>
        <begin position="273"/>
        <end position="293"/>
    </location>
</feature>
<keyword evidence="4 11" id="KW-0808">Transferase</keyword>